<dbReference type="InterPro" id="IPR036812">
    <property type="entry name" value="NAD(P)_OxRdtase_dom_sf"/>
</dbReference>
<organism evidence="1 2">
    <name type="scientific">Asticcacaulis taihuensis</name>
    <dbReference type="NCBI Taxonomy" id="260084"/>
    <lineage>
        <taxon>Bacteria</taxon>
        <taxon>Pseudomonadati</taxon>
        <taxon>Pseudomonadota</taxon>
        <taxon>Alphaproteobacteria</taxon>
        <taxon>Caulobacterales</taxon>
        <taxon>Caulobacteraceae</taxon>
        <taxon>Asticcacaulis</taxon>
    </lineage>
</organism>
<dbReference type="STRING" id="260084.SAMN02927928_2312"/>
<protein>
    <submittedName>
        <fullName evidence="1">Predicted oxidoreductase</fullName>
    </submittedName>
</protein>
<sequence>MRYRPFGRSGLALSTIGLRLKSELLDRNTVLMQKLIITALENGINTYHFDSLDPAFLRVAADAFSVVDRKLLFISANAHEPFQTSDPVAYALAPLKERLRGAIKDSGLQWLDLLYFGQPGAGRLPDDSLNFLYSLQKSKMLRFLGGMGETDDLSELIASGLYSVIQTSFDIDSSWDKRRKIDDAVVRDMNVIATDFYPATYRKASDVVPKEARRGFFGGKAKNPLAGAGTHAFLHQTPDWTPEELCLGYALSQPSMSCILIDAESPEHLEALAEVPERHLPSSVPAQIEMARFNERAHKLAGG</sequence>
<evidence type="ECO:0000313" key="2">
    <source>
        <dbReference type="Proteomes" id="UP000199150"/>
    </source>
</evidence>
<accession>A0A1G4S0V3</accession>
<dbReference type="SUPFAM" id="SSF51430">
    <property type="entry name" value="NAD(P)-linked oxidoreductase"/>
    <property type="match status" value="1"/>
</dbReference>
<name>A0A1G4S0V3_9CAUL</name>
<reference evidence="2" key="1">
    <citation type="submission" date="2016-10" db="EMBL/GenBank/DDBJ databases">
        <authorList>
            <person name="Varghese N."/>
            <person name="Submissions S."/>
        </authorList>
    </citation>
    <scope>NUCLEOTIDE SEQUENCE [LARGE SCALE GENOMIC DNA]</scope>
    <source>
        <strain evidence="2">CGMCC 1.3431</strain>
    </source>
</reference>
<proteinExistence type="predicted"/>
<gene>
    <name evidence="1" type="ORF">SAMN02927928_2312</name>
</gene>
<dbReference type="Gene3D" id="3.20.20.100">
    <property type="entry name" value="NADP-dependent oxidoreductase domain"/>
    <property type="match status" value="1"/>
</dbReference>
<dbReference type="EMBL" id="FMTS01000003">
    <property type="protein sequence ID" value="SCW62567.1"/>
    <property type="molecule type" value="Genomic_DNA"/>
</dbReference>
<dbReference type="OrthoDB" id="7348196at2"/>
<dbReference type="RefSeq" id="WP_090647926.1">
    <property type="nucleotide sequence ID" value="NZ_CBCRYE010000001.1"/>
</dbReference>
<dbReference type="Proteomes" id="UP000199150">
    <property type="component" value="Unassembled WGS sequence"/>
</dbReference>
<keyword evidence="2" id="KW-1185">Reference proteome</keyword>
<evidence type="ECO:0000313" key="1">
    <source>
        <dbReference type="EMBL" id="SCW62567.1"/>
    </source>
</evidence>
<dbReference type="AlphaFoldDB" id="A0A1G4S0V3"/>